<dbReference type="OrthoDB" id="9790710at2"/>
<dbReference type="Pfam" id="PF00534">
    <property type="entry name" value="Glycos_transf_1"/>
    <property type="match status" value="1"/>
</dbReference>
<dbReference type="STRING" id="211165.GCA_000317285_01541"/>
<dbReference type="PANTHER" id="PTHR46401:SF2">
    <property type="entry name" value="GLYCOSYLTRANSFERASE WBBK-RELATED"/>
    <property type="match status" value="1"/>
</dbReference>
<reference evidence="4 5" key="1">
    <citation type="journal article" date="2019" name="Genome Biol. Evol.">
        <title>Day and night: Metabolic profiles and evolutionary relationships of six axenic non-marine cyanobacteria.</title>
        <authorList>
            <person name="Will S.E."/>
            <person name="Henke P."/>
            <person name="Boedeker C."/>
            <person name="Huang S."/>
            <person name="Brinkmann H."/>
            <person name="Rohde M."/>
            <person name="Jarek M."/>
            <person name="Friedl T."/>
            <person name="Seufert S."/>
            <person name="Schumacher M."/>
            <person name="Overmann J."/>
            <person name="Neumann-Schaal M."/>
            <person name="Petersen J."/>
        </authorList>
    </citation>
    <scope>NUCLEOTIDE SEQUENCE [LARGE SCALE GENOMIC DNA]</scope>
    <source>
        <strain evidence="4 5">PCC 6912</strain>
    </source>
</reference>
<dbReference type="CDD" id="cd03801">
    <property type="entry name" value="GT4_PimA-like"/>
    <property type="match status" value="1"/>
</dbReference>
<keyword evidence="5" id="KW-1185">Reference proteome</keyword>
<evidence type="ECO:0000259" key="3">
    <source>
        <dbReference type="Pfam" id="PF13439"/>
    </source>
</evidence>
<sequence length="376" mass="42358">MKSYLLVTGDFVKTGGMDRANFALADYLARQGQQLHLVAHRVANELLAFPNVKFHHVPKVANSYLFSSPLLKWIGRFQAQHLAANGGRVLVNGGNCQWGDANWVHYVHAAYRPNHQAGLLRQCKGSVSRQMFLDAERKAFQSARVIIVNSDSTKRDLIEKLEIPEHKLHVVYYGIDPQVFHPATQQERTVLRQKLGWATEKPIVVFIGALGDRRKGFDTLFAAWQQLCTSSDWDADLVVIGVGAELKLWQQRAVVAGINTRIHFLGFRSDVPNLLRAADCLVAPTRYEAYGLGVHEALCCGLPSLVSARAGVAERYPPQLQDLLISDPEDAAELAERLQKWWRNKHHYTNLVSSLSQELRDYTWDTMASNILNKIE</sequence>
<dbReference type="PANTHER" id="PTHR46401">
    <property type="entry name" value="GLYCOSYLTRANSFERASE WBBK-RELATED"/>
    <property type="match status" value="1"/>
</dbReference>
<dbReference type="GO" id="GO:0016757">
    <property type="term" value="F:glycosyltransferase activity"/>
    <property type="evidence" value="ECO:0007669"/>
    <property type="project" value="InterPro"/>
</dbReference>
<dbReference type="GO" id="GO:0009103">
    <property type="term" value="P:lipopolysaccharide biosynthetic process"/>
    <property type="evidence" value="ECO:0007669"/>
    <property type="project" value="TreeGrafter"/>
</dbReference>
<comment type="caution">
    <text evidence="4">The sequence shown here is derived from an EMBL/GenBank/DDBJ whole genome shotgun (WGS) entry which is preliminary data.</text>
</comment>
<dbReference type="Gene3D" id="3.40.50.2000">
    <property type="entry name" value="Glycogen Phosphorylase B"/>
    <property type="match status" value="2"/>
</dbReference>
<protein>
    <submittedName>
        <fullName evidence="4">Glycosyl transferase</fullName>
    </submittedName>
</protein>
<evidence type="ECO:0000313" key="5">
    <source>
        <dbReference type="Proteomes" id="UP000268857"/>
    </source>
</evidence>
<organism evidence="4 5">
    <name type="scientific">Chlorogloeopsis fritschii PCC 6912</name>
    <dbReference type="NCBI Taxonomy" id="211165"/>
    <lineage>
        <taxon>Bacteria</taxon>
        <taxon>Bacillati</taxon>
        <taxon>Cyanobacteriota</taxon>
        <taxon>Cyanophyceae</taxon>
        <taxon>Nostocales</taxon>
        <taxon>Chlorogloeopsidaceae</taxon>
        <taxon>Chlorogloeopsis</taxon>
    </lineage>
</organism>
<feature type="domain" description="Glycosyltransferase subfamily 4-like N-terminal" evidence="3">
    <location>
        <begin position="15"/>
        <end position="178"/>
    </location>
</feature>
<dbReference type="EMBL" id="RSCJ01000012">
    <property type="protein sequence ID" value="RUR79695.1"/>
    <property type="molecule type" value="Genomic_DNA"/>
</dbReference>
<evidence type="ECO:0000259" key="2">
    <source>
        <dbReference type="Pfam" id="PF00534"/>
    </source>
</evidence>
<dbReference type="AlphaFoldDB" id="A0A433NCK0"/>
<dbReference type="Pfam" id="PF13439">
    <property type="entry name" value="Glyco_transf_4"/>
    <property type="match status" value="1"/>
</dbReference>
<dbReference type="SUPFAM" id="SSF53756">
    <property type="entry name" value="UDP-Glycosyltransferase/glycogen phosphorylase"/>
    <property type="match status" value="1"/>
</dbReference>
<dbReference type="Proteomes" id="UP000268857">
    <property type="component" value="Unassembled WGS sequence"/>
</dbReference>
<dbReference type="InterPro" id="IPR001296">
    <property type="entry name" value="Glyco_trans_1"/>
</dbReference>
<evidence type="ECO:0000256" key="1">
    <source>
        <dbReference type="ARBA" id="ARBA00022679"/>
    </source>
</evidence>
<proteinExistence type="predicted"/>
<name>A0A433NCK0_CHLFR</name>
<feature type="domain" description="Glycosyl transferase family 1" evidence="2">
    <location>
        <begin position="189"/>
        <end position="351"/>
    </location>
</feature>
<keyword evidence="1 4" id="KW-0808">Transferase</keyword>
<accession>A0A433NCK0</accession>
<gene>
    <name evidence="4" type="ORF">PCC6912_32310</name>
</gene>
<evidence type="ECO:0000313" key="4">
    <source>
        <dbReference type="EMBL" id="RUR79695.1"/>
    </source>
</evidence>
<dbReference type="RefSeq" id="WP_016879331.1">
    <property type="nucleotide sequence ID" value="NZ_AJLN01000051.1"/>
</dbReference>
<dbReference type="InterPro" id="IPR028098">
    <property type="entry name" value="Glyco_trans_4-like_N"/>
</dbReference>